<accession>A0A2B0MIF3</accession>
<dbReference type="NCBIfam" id="NF033801">
    <property type="entry name" value="NprX_fam"/>
    <property type="match status" value="1"/>
</dbReference>
<gene>
    <name evidence="1" type="ORF">COI93_12855</name>
</gene>
<dbReference type="EMBL" id="NUWN01000048">
    <property type="protein sequence ID" value="PFK40649.1"/>
    <property type="molecule type" value="Genomic_DNA"/>
</dbReference>
<comment type="caution">
    <text evidence="1">The sequence shown here is derived from an EMBL/GenBank/DDBJ whole genome shotgun (WGS) entry which is preliminary data.</text>
</comment>
<dbReference type="AlphaFoldDB" id="A0A2B0MIF3"/>
<dbReference type="Proteomes" id="UP000242656">
    <property type="component" value="Unassembled WGS sequence"/>
</dbReference>
<proteinExistence type="predicted"/>
<dbReference type="RefSeq" id="WP_098491121.1">
    <property type="nucleotide sequence ID" value="NZ_NUWN01000048.1"/>
</dbReference>
<reference evidence="1 2" key="1">
    <citation type="submission" date="2017-09" db="EMBL/GenBank/DDBJ databases">
        <title>Large-scale bioinformatics analysis of Bacillus genomes uncovers conserved roles of natural products in bacterial physiology.</title>
        <authorList>
            <consortium name="Agbiome Team Llc"/>
            <person name="Bleich R.M."/>
            <person name="Grubbs K.J."/>
            <person name="Santa Maria K.C."/>
            <person name="Allen S.E."/>
            <person name="Farag S."/>
            <person name="Shank E.A."/>
            <person name="Bowers A."/>
        </authorList>
    </citation>
    <scope>NUCLEOTIDE SEQUENCE [LARGE SCALE GENOMIC DNA]</scope>
    <source>
        <strain evidence="1 2">AFS083043</strain>
    </source>
</reference>
<organism evidence="1 2">
    <name type="scientific">Bacillus cereus</name>
    <dbReference type="NCBI Taxonomy" id="1396"/>
    <lineage>
        <taxon>Bacteria</taxon>
        <taxon>Bacillati</taxon>
        <taxon>Bacillota</taxon>
        <taxon>Bacilli</taxon>
        <taxon>Bacillales</taxon>
        <taxon>Bacillaceae</taxon>
        <taxon>Bacillus</taxon>
        <taxon>Bacillus cereus group</taxon>
    </lineage>
</organism>
<evidence type="ECO:0000313" key="2">
    <source>
        <dbReference type="Proteomes" id="UP000242656"/>
    </source>
</evidence>
<protein>
    <submittedName>
        <fullName evidence="1">Phr family secreted Rap phosphatase inhibitor</fullName>
    </submittedName>
</protein>
<sequence>MKKILAGILAVAVVFTVVGGVQYTSKPDTFGLDSNLSQTVNV</sequence>
<name>A0A2B0MIF3_BACCE</name>
<evidence type="ECO:0000313" key="1">
    <source>
        <dbReference type="EMBL" id="PFK40649.1"/>
    </source>
</evidence>